<dbReference type="PROSITE" id="PS51257">
    <property type="entry name" value="PROKAR_LIPOPROTEIN"/>
    <property type="match status" value="1"/>
</dbReference>
<dbReference type="RefSeq" id="WP_145710520.1">
    <property type="nucleotide sequence ID" value="NZ_BAAAFY010000001.1"/>
</dbReference>
<dbReference type="AlphaFoldDB" id="A0A562TE50"/>
<dbReference type="EMBL" id="VLLG01000002">
    <property type="protein sequence ID" value="TWI91366.1"/>
    <property type="molecule type" value="Genomic_DNA"/>
</dbReference>
<name>A0A562TE50_CHIJA</name>
<reference evidence="1 2" key="1">
    <citation type="journal article" date="2013" name="Stand. Genomic Sci.">
        <title>Genomic Encyclopedia of Type Strains, Phase I: The one thousand microbial genomes (KMG-I) project.</title>
        <authorList>
            <person name="Kyrpides N.C."/>
            <person name="Woyke T."/>
            <person name="Eisen J.A."/>
            <person name="Garrity G."/>
            <person name="Lilburn T.G."/>
            <person name="Beck B.J."/>
            <person name="Whitman W.B."/>
            <person name="Hugenholtz P."/>
            <person name="Klenk H.P."/>
        </authorList>
    </citation>
    <scope>NUCLEOTIDE SEQUENCE [LARGE SCALE GENOMIC DNA]</scope>
    <source>
        <strain evidence="1 2">DSM 13484</strain>
    </source>
</reference>
<proteinExistence type="predicted"/>
<comment type="caution">
    <text evidence="1">The sequence shown here is derived from an EMBL/GenBank/DDBJ whole genome shotgun (WGS) entry which is preliminary data.</text>
</comment>
<dbReference type="OrthoDB" id="794403at2"/>
<protein>
    <recommendedName>
        <fullName evidence="3">Lipoprotein</fullName>
    </recommendedName>
</protein>
<keyword evidence="2" id="KW-1185">Reference proteome</keyword>
<evidence type="ECO:0008006" key="3">
    <source>
        <dbReference type="Google" id="ProtNLM"/>
    </source>
</evidence>
<accession>A0A562TE50</accession>
<gene>
    <name evidence="1" type="ORF">LX66_0735</name>
</gene>
<evidence type="ECO:0000313" key="1">
    <source>
        <dbReference type="EMBL" id="TWI91366.1"/>
    </source>
</evidence>
<sequence>MKAIPIFLLAGAAIIAGCQQPANHSSTSITHPGDSASAAHTVPTNTGLQCFMKVVGRDSVILQFQVRHDSVSGHLAYRNYEKDKSAGNIKGSLRDSIIDVQYHFMSEGMESTVQTLFKLEDGKAYAGLPGDFDKEGRPVFDKDPARIQFDTVPFLRVPCL</sequence>
<organism evidence="1 2">
    <name type="scientific">Chitinophaga japonensis</name>
    <name type="common">Flexibacter japonensis</name>
    <dbReference type="NCBI Taxonomy" id="104662"/>
    <lineage>
        <taxon>Bacteria</taxon>
        <taxon>Pseudomonadati</taxon>
        <taxon>Bacteroidota</taxon>
        <taxon>Chitinophagia</taxon>
        <taxon>Chitinophagales</taxon>
        <taxon>Chitinophagaceae</taxon>
        <taxon>Chitinophaga</taxon>
    </lineage>
</organism>
<dbReference type="Proteomes" id="UP000316778">
    <property type="component" value="Unassembled WGS sequence"/>
</dbReference>
<evidence type="ECO:0000313" key="2">
    <source>
        <dbReference type="Proteomes" id="UP000316778"/>
    </source>
</evidence>